<gene>
    <name evidence="1" type="ORF">H9L12_02805</name>
</gene>
<evidence type="ECO:0000313" key="1">
    <source>
        <dbReference type="EMBL" id="QNN66147.1"/>
    </source>
</evidence>
<proteinExistence type="predicted"/>
<dbReference type="Proteomes" id="UP000515955">
    <property type="component" value="Chromosome"/>
</dbReference>
<accession>A0A7G9SE72</accession>
<reference evidence="1 2" key="1">
    <citation type="submission" date="2020-08" db="EMBL/GenBank/DDBJ databases">
        <title>Genome sequence of Sphingomonas rhizophila KACC 19189T.</title>
        <authorList>
            <person name="Hyun D.-W."/>
            <person name="Bae J.-W."/>
        </authorList>
    </citation>
    <scope>NUCLEOTIDE SEQUENCE [LARGE SCALE GENOMIC DNA]</scope>
    <source>
        <strain evidence="1 2">KACC 19189</strain>
    </source>
</reference>
<name>A0A7G9SE72_9SPHN</name>
<keyword evidence="2" id="KW-1185">Reference proteome</keyword>
<sequence>MVRRVVIEDTIILKVPVRPMRTSRPIEWIEEKGPKCLPARAIAGATLSGPSSIDFVLRDRRRIRAKLDDDCPALDFYSGFYLQANEDELICAKREMIRSRIGGSCRIARFRRLEPQAKR</sequence>
<organism evidence="1 2">
    <name type="scientific">Sphingomonas rhizophila</name>
    <dbReference type="NCBI Taxonomy" id="2071607"/>
    <lineage>
        <taxon>Bacteria</taxon>
        <taxon>Pseudomonadati</taxon>
        <taxon>Pseudomonadota</taxon>
        <taxon>Alphaproteobacteria</taxon>
        <taxon>Sphingomonadales</taxon>
        <taxon>Sphingomonadaceae</taxon>
        <taxon>Sphingomonas</taxon>
    </lineage>
</organism>
<dbReference type="AlphaFoldDB" id="A0A7G9SE72"/>
<dbReference type="KEGG" id="srhi:H9L12_02805"/>
<protein>
    <submittedName>
        <fullName evidence="1">Uncharacterized protein</fullName>
    </submittedName>
</protein>
<dbReference type="EMBL" id="CP060717">
    <property type="protein sequence ID" value="QNN66147.1"/>
    <property type="molecule type" value="Genomic_DNA"/>
</dbReference>
<evidence type="ECO:0000313" key="2">
    <source>
        <dbReference type="Proteomes" id="UP000515955"/>
    </source>
</evidence>